<dbReference type="SUPFAM" id="SSF53901">
    <property type="entry name" value="Thiolase-like"/>
    <property type="match status" value="1"/>
</dbReference>
<dbReference type="Pfam" id="PF00109">
    <property type="entry name" value="ketoacyl-synt"/>
    <property type="match status" value="1"/>
</dbReference>
<evidence type="ECO:0000256" key="6">
    <source>
        <dbReference type="ARBA" id="ARBA00023315"/>
    </source>
</evidence>
<keyword evidence="4" id="KW-0521">NADP</keyword>
<dbReference type="FunFam" id="3.40.366.10:FF:000002">
    <property type="entry name" value="Probable polyketide synthase 2"/>
    <property type="match status" value="1"/>
</dbReference>
<dbReference type="PROSITE" id="PS00012">
    <property type="entry name" value="PHOSPHOPANTETHEINE"/>
    <property type="match status" value="1"/>
</dbReference>
<evidence type="ECO:0000256" key="1">
    <source>
        <dbReference type="ARBA" id="ARBA00022450"/>
    </source>
</evidence>
<dbReference type="Gene3D" id="3.10.129.110">
    <property type="entry name" value="Polyketide synthase dehydratase"/>
    <property type="match status" value="1"/>
</dbReference>
<keyword evidence="3" id="KW-0808">Transferase</keyword>
<dbReference type="Pfam" id="PF00698">
    <property type="entry name" value="Acyl_transf_1"/>
    <property type="match status" value="1"/>
</dbReference>
<dbReference type="SUPFAM" id="SSF50129">
    <property type="entry name" value="GroES-like"/>
    <property type="match status" value="1"/>
</dbReference>
<keyword evidence="2" id="KW-0597">Phosphoprotein</keyword>
<dbReference type="PROSITE" id="PS52019">
    <property type="entry name" value="PKS_MFAS_DH"/>
    <property type="match status" value="1"/>
</dbReference>
<dbReference type="Pfam" id="PF08659">
    <property type="entry name" value="KR"/>
    <property type="match status" value="1"/>
</dbReference>
<dbReference type="InterPro" id="IPR029063">
    <property type="entry name" value="SAM-dependent_MTases_sf"/>
</dbReference>
<dbReference type="PROSITE" id="PS01162">
    <property type="entry name" value="QOR_ZETA_CRYSTAL"/>
    <property type="match status" value="1"/>
</dbReference>
<dbReference type="KEGG" id="dee:HQN60_04970"/>
<dbReference type="InterPro" id="IPR032821">
    <property type="entry name" value="PKS_assoc"/>
</dbReference>
<evidence type="ECO:0000256" key="2">
    <source>
        <dbReference type="ARBA" id="ARBA00022553"/>
    </source>
</evidence>
<dbReference type="SMART" id="SM00823">
    <property type="entry name" value="PKS_PP"/>
    <property type="match status" value="1"/>
</dbReference>
<evidence type="ECO:0000256" key="7">
    <source>
        <dbReference type="PROSITE-ProRule" id="PRU01363"/>
    </source>
</evidence>
<dbReference type="InterPro" id="IPR049900">
    <property type="entry name" value="PKS_mFAS_DH"/>
</dbReference>
<dbReference type="InterPro" id="IPR018201">
    <property type="entry name" value="Ketoacyl_synth_AS"/>
</dbReference>
<dbReference type="Gene3D" id="3.40.50.720">
    <property type="entry name" value="NAD(P)-binding Rossmann-like Domain"/>
    <property type="match status" value="3"/>
</dbReference>
<dbReference type="InterPro" id="IPR014043">
    <property type="entry name" value="Acyl_transferase_dom"/>
</dbReference>
<name>A0A6M8SLS3_9NEIS</name>
<dbReference type="SUPFAM" id="SSF51735">
    <property type="entry name" value="NAD(P)-binding Rossmann-fold domains"/>
    <property type="match status" value="3"/>
</dbReference>
<dbReference type="Gene3D" id="3.40.366.10">
    <property type="entry name" value="Malonyl-Coenzyme A Acyl Carrier Protein, domain 2"/>
    <property type="match status" value="1"/>
</dbReference>
<dbReference type="Pfam" id="PF14765">
    <property type="entry name" value="PS-DH"/>
    <property type="match status" value="1"/>
</dbReference>
<gene>
    <name evidence="11" type="ORF">HQN60_04970</name>
</gene>
<feature type="region of interest" description="C-terminal hotdog fold" evidence="7">
    <location>
        <begin position="1022"/>
        <end position="1167"/>
    </location>
</feature>
<dbReference type="SUPFAM" id="SSF55048">
    <property type="entry name" value="Probable ACP-binding domain of malonyl-CoA ACP transacylase"/>
    <property type="match status" value="1"/>
</dbReference>
<dbReference type="Gene3D" id="3.30.70.3290">
    <property type="match status" value="1"/>
</dbReference>
<organism evidence="11 12">
    <name type="scientific">Deefgea piscis</name>
    <dbReference type="NCBI Taxonomy" id="2739061"/>
    <lineage>
        <taxon>Bacteria</taxon>
        <taxon>Pseudomonadati</taxon>
        <taxon>Pseudomonadota</taxon>
        <taxon>Betaproteobacteria</taxon>
        <taxon>Neisseriales</taxon>
        <taxon>Chitinibacteraceae</taxon>
        <taxon>Deefgea</taxon>
    </lineage>
</organism>
<dbReference type="GO" id="GO:0006633">
    <property type="term" value="P:fatty acid biosynthetic process"/>
    <property type="evidence" value="ECO:0007669"/>
    <property type="project" value="InterPro"/>
</dbReference>
<dbReference type="Pfam" id="PF00550">
    <property type="entry name" value="PP-binding"/>
    <property type="match status" value="1"/>
</dbReference>
<feature type="domain" description="Ketosynthase family 3 (KS3)" evidence="9">
    <location>
        <begin position="2"/>
        <end position="424"/>
    </location>
</feature>
<dbReference type="InterPro" id="IPR050091">
    <property type="entry name" value="PKS_NRPS_Biosynth_Enz"/>
</dbReference>
<dbReference type="SUPFAM" id="SSF47336">
    <property type="entry name" value="ACP-like"/>
    <property type="match status" value="1"/>
</dbReference>
<keyword evidence="5" id="KW-0511">Multifunctional enzyme</keyword>
<dbReference type="InterPro" id="IPR020807">
    <property type="entry name" value="PKS_DH"/>
</dbReference>
<dbReference type="PROSITE" id="PS00606">
    <property type="entry name" value="KS3_1"/>
    <property type="match status" value="1"/>
</dbReference>
<dbReference type="SMART" id="SM00826">
    <property type="entry name" value="PKS_DH"/>
    <property type="match status" value="1"/>
</dbReference>
<evidence type="ECO:0000259" key="9">
    <source>
        <dbReference type="PROSITE" id="PS52004"/>
    </source>
</evidence>
<dbReference type="SMART" id="SM01294">
    <property type="entry name" value="PKS_PP_betabranch"/>
    <property type="match status" value="1"/>
</dbReference>
<keyword evidence="12" id="KW-1185">Reference proteome</keyword>
<feature type="region of interest" description="N-terminal hotdog fold" evidence="7">
    <location>
        <begin position="891"/>
        <end position="1008"/>
    </location>
</feature>
<dbReference type="Pfam" id="PF02801">
    <property type="entry name" value="Ketoacyl-synt_C"/>
    <property type="match status" value="1"/>
</dbReference>
<evidence type="ECO:0000313" key="11">
    <source>
        <dbReference type="EMBL" id="QKJ66115.1"/>
    </source>
</evidence>
<dbReference type="SMART" id="SM00829">
    <property type="entry name" value="PKS_ER"/>
    <property type="match status" value="1"/>
</dbReference>
<dbReference type="InterPro" id="IPR016035">
    <property type="entry name" value="Acyl_Trfase/lysoPLipase"/>
</dbReference>
<reference evidence="11 12" key="1">
    <citation type="submission" date="2020-05" db="EMBL/GenBank/DDBJ databases">
        <title>Complete genome sequence of Deefgea sp. D17.</title>
        <authorList>
            <person name="Bae J.-W."/>
            <person name="Han J.E."/>
        </authorList>
    </citation>
    <scope>NUCLEOTIDE SEQUENCE [LARGE SCALE GENOMIC DNA]</scope>
    <source>
        <strain evidence="11 12">D17</strain>
    </source>
</reference>
<dbReference type="SUPFAM" id="SSF52151">
    <property type="entry name" value="FabD/lysophospholipase-like"/>
    <property type="match status" value="1"/>
</dbReference>
<dbReference type="PROSITE" id="PS52004">
    <property type="entry name" value="KS3_2"/>
    <property type="match status" value="1"/>
</dbReference>
<feature type="domain" description="Carrier" evidence="8">
    <location>
        <begin position="2365"/>
        <end position="2442"/>
    </location>
</feature>
<dbReference type="InterPro" id="IPR016039">
    <property type="entry name" value="Thiolase-like"/>
</dbReference>
<feature type="domain" description="PKS/mFAS DH" evidence="10">
    <location>
        <begin position="891"/>
        <end position="1167"/>
    </location>
</feature>
<evidence type="ECO:0000256" key="4">
    <source>
        <dbReference type="ARBA" id="ARBA00022857"/>
    </source>
</evidence>
<dbReference type="InterPro" id="IPR036736">
    <property type="entry name" value="ACP-like_sf"/>
</dbReference>
<evidence type="ECO:0000259" key="10">
    <source>
        <dbReference type="PROSITE" id="PS52019"/>
    </source>
</evidence>
<feature type="active site" description="Proton acceptor; for dehydratase activity" evidence="7">
    <location>
        <position position="920"/>
    </location>
</feature>
<dbReference type="GO" id="GO:0004315">
    <property type="term" value="F:3-oxoacyl-[acyl-carrier-protein] synthase activity"/>
    <property type="evidence" value="ECO:0007669"/>
    <property type="project" value="InterPro"/>
</dbReference>
<dbReference type="InterPro" id="IPR014031">
    <property type="entry name" value="Ketoacyl_synth_C"/>
</dbReference>
<dbReference type="InterPro" id="IPR020806">
    <property type="entry name" value="PKS_PP-bd"/>
</dbReference>
<dbReference type="InterPro" id="IPR049551">
    <property type="entry name" value="PKS_DH_C"/>
</dbReference>
<dbReference type="InterPro" id="IPR002364">
    <property type="entry name" value="Quin_OxRdtase/zeta-crystal_CS"/>
</dbReference>
<dbReference type="Pfam" id="PF00107">
    <property type="entry name" value="ADH_zinc_N"/>
    <property type="match status" value="1"/>
</dbReference>
<dbReference type="InterPro" id="IPR049552">
    <property type="entry name" value="PKS_DH_N"/>
</dbReference>
<dbReference type="InterPro" id="IPR036291">
    <property type="entry name" value="NAD(P)-bd_dom_sf"/>
</dbReference>
<dbReference type="Pfam" id="PF08240">
    <property type="entry name" value="ADH_N"/>
    <property type="match status" value="1"/>
</dbReference>
<dbReference type="InterPro" id="IPR014030">
    <property type="entry name" value="Ketoacyl_synth_N"/>
</dbReference>
<dbReference type="InterPro" id="IPR020843">
    <property type="entry name" value="ER"/>
</dbReference>
<dbReference type="PROSITE" id="PS50075">
    <property type="entry name" value="CARRIER"/>
    <property type="match status" value="1"/>
</dbReference>
<dbReference type="GO" id="GO:0031177">
    <property type="term" value="F:phosphopantetheine binding"/>
    <property type="evidence" value="ECO:0007669"/>
    <property type="project" value="InterPro"/>
</dbReference>
<sequence length="2489" mass="267386">MTKRVAIIGYSHRLPNSTGNSYWDNLLNEEHLITEVEAGRWSKEAFLHANKNHAGTSYTFKAGSIGDISGFDAGFFGIAPREAAQMDPQQRILLELSWEALENAGIKPSTIRGSQCGVYIGIASADYSYRLADDLAAIDSAVATGNTASIAANRLSYALDLRGPSMAIDTACSSSMVAFHQACQSILSGENSQALAGGISLHLHPYGFIIFSKASMLSKKGRCNVFDEAGDGYVRSEGGGIFVLKDYDLALADGDPIIAVVAHSGVNTDGKKNGLTVPSCTAQAELLKQTYAKAGIAASEIDYLEAHGTGTAVGDPIETRAIGLALGQHRSSESPLLIGSVKSNLGHLEAASGVAGLVKALHCLQYRMVPATIGIKKLNPKIKFAELNLKVVTQAQPLKATGRLVIGVNSFGFGGANAHVILESAPQHAASASAAPAQALPIILSARSAAALPAAASNLNDYLAKTPDFNVYDLAYQLTLRREQHPHQVMAFCQTPSEVSAFLSQVIAQSEPVLGGKTIAKAQGPVFVFSGNGSQWASMGRSLLASNAVFQQAIAEVDAHFMPLSGYGLQDEIAGRNGQDSDNRYAQTEIAQPALFAIQVALVQMLRSQGITPSAVTGHSVGEVAAAWAAGALTLKDATAVIYHRSRMQGKTKGSGQMTAVAMGESEMNALLAECGLNIAIAGINSARGITLAGEVNALSQIEAQLAARNIRFKRLDLDYAFHSAKMDPIENDLIAALSDIKPQLNSIAFYSTVTGELLSGEKLNAQYWWHNIRQPVLFENAINAINQSGANVFLEVGPHSVLRSYILETLKNNACEGLVLGTLSKTEHCENKVFSAMASIIASGCEIDWATQFPTPGQFMQLPNYPWQRERLWVNSSTESLGQLSRDMLHPLLGYALKQHTSSWENQLDTIKNTVLADHVVGDAVVFPGTGYVELALAAASQHTQSALIEIEELEILAPLILAESPTKLVRTVISGQQIHISARDYCGEDLWTSHAKARIKPEPNALLLAQSHIQIPQRCVDFNGASHQALTQAAGLDYGAAFLCVEHGWIDGNQVTAKLQYPTALQAELADYHLHPALLDCTFQLIIQLLQDEMAALSGVAFVPTKIGRIAFASNSNPPALAQLTLIQRAPHSLTADFIICDAAGEVIVAIKEARFRSVRLRKTQHDALHLLHYRGQAAPLPAQQLPQLPVNALAASLQQHVASLSEQAEFNRYLNEVEPLLDSLASHSNIELLGELDAANNSERYLNCLAIAAKDQLIERHGDQWQRSANSDDGISANAIWQVLVSEYSAYFHSIHAIGLAKIRHQADFDPSAAQPHLAASDYPSLWRAALGGQRQQALAKHIADLLAEHAAMLDIGQRLSLLEVAAGAPIFAQEAASQLDLTHCDYGFATPSDDTLAELTQWRQQLPDLRIEKIPAIEQIERSVPHGVDLAIVSLDFSDVSSAKAAIAYASAQLAPQGKLLLIGRHRSQWLDFICADLAQPLESPSEYWASHLSQQGYCCAELIEAAPDRYTDLFFQIATLDQPAPMVATASDITPCLILIDPSQIDDAAHQAWLAELQQQLSVQGITAELHQASTEQPLNAVISQLFSAQRGHIILHPGYRPASDSLSVLAQQTQRCGQLAQLLSAVEHSQCAADCWIITQGATDLTPAAAATERADSALWGFARTLLNEASDAAFHLIDFANNNSAIQTAALAREIAAQSPEQEVIIDANGARFVPRLQLVQAAHSEKSAANDGEIIQLGFEFPGQLRNLRWAATTPAPLAADQIDIDVVATGLNFRDVMYALGLLSDEAVENGFAGPTLGLEFAGVVRQVGADVVGYQVGDEVVGFGPSSFANRVRTQSSAIAKIPAGISFAAAATIPSVFFTVYYALQHLARLEPGEKILIHGAAGGVGIAAIQLAKHLGAEIYATAGSDEKRAFLQQMGVQHIYDSRSLSYADEILRDTADLGVDVVLNSLAGEAINRNFSVLKPFGRFLELGKRDFYENSKIGLRPFRNNISYFGIDADQMMQVRPALTQRLFTEVMALFSEGVLSPLPYQVFDAEQIVDAFRHMQQAKQIGKIVVTYSHGLMAQHAAPQPAALQLSAEGSYLVTGGLAGFGLKTAQWLADKGAKNLVLISRSGPSAPEAQAAIAALRLRGVKVLPLACDVTQLAELAQVFSHFGQTMPPLKGIVHAAVVIDDALIRNTEPAQINKVLAPKMLGADYLHQLSAPLDLDFFVLYSSATTIFGNPGQASYVAANHYMEALAEQRRAQGLPATSVCWGAIDDVGFLARNEKIKDALQNRMGGKALSSDQALNYLEQMLIEQSSGLSVLELDWPALARFLPSAKSPKFSAIARRMQSNDQANDQASDIQSLIDTLSDTELHATFVSMLKQEVAQILRVNAEKIDASGSLYDIGLDSLMGVELVVALEERFGTRLPVMALSESPTINKLADRLILQLKHHEAVSDDATLAQVQHLSAVHGASSETDSHALASQISQQSTTRIIQ</sequence>
<evidence type="ECO:0000256" key="3">
    <source>
        <dbReference type="ARBA" id="ARBA00022679"/>
    </source>
</evidence>
<keyword evidence="6" id="KW-0012">Acyltransferase</keyword>
<dbReference type="GO" id="GO:0008270">
    <property type="term" value="F:zinc ion binding"/>
    <property type="evidence" value="ECO:0007669"/>
    <property type="project" value="InterPro"/>
</dbReference>
<dbReference type="InterPro" id="IPR016036">
    <property type="entry name" value="Malonyl_transacylase_ACP-bd"/>
</dbReference>
<dbReference type="SUPFAM" id="SSF53335">
    <property type="entry name" value="S-adenosyl-L-methionine-dependent methyltransferases"/>
    <property type="match status" value="1"/>
</dbReference>
<evidence type="ECO:0000259" key="8">
    <source>
        <dbReference type="PROSITE" id="PS50075"/>
    </source>
</evidence>
<dbReference type="CDD" id="cd05195">
    <property type="entry name" value="enoyl_red"/>
    <property type="match status" value="1"/>
</dbReference>
<dbReference type="InterPro" id="IPR009081">
    <property type="entry name" value="PP-bd_ACP"/>
</dbReference>
<keyword evidence="1" id="KW-0596">Phosphopantetheine</keyword>
<evidence type="ECO:0000256" key="5">
    <source>
        <dbReference type="ARBA" id="ARBA00023268"/>
    </source>
</evidence>
<dbReference type="InterPro" id="IPR013149">
    <property type="entry name" value="ADH-like_C"/>
</dbReference>
<dbReference type="InterPro" id="IPR011032">
    <property type="entry name" value="GroES-like_sf"/>
</dbReference>
<dbReference type="Gene3D" id="3.90.180.10">
    <property type="entry name" value="Medium-chain alcohol dehydrogenases, catalytic domain"/>
    <property type="match status" value="1"/>
</dbReference>
<dbReference type="InterPro" id="IPR006162">
    <property type="entry name" value="Ppantetheine_attach_site"/>
</dbReference>
<dbReference type="PANTHER" id="PTHR43775:SF37">
    <property type="entry name" value="SI:DKEY-61P9.11"/>
    <property type="match status" value="1"/>
</dbReference>
<protein>
    <submittedName>
        <fullName evidence="11">SDR family NAD(P)-dependent oxidoreductase</fullName>
    </submittedName>
</protein>
<evidence type="ECO:0000313" key="12">
    <source>
        <dbReference type="Proteomes" id="UP000504844"/>
    </source>
</evidence>
<dbReference type="InterPro" id="IPR057326">
    <property type="entry name" value="KR_dom"/>
</dbReference>
<dbReference type="SMART" id="SM00822">
    <property type="entry name" value="PKS_KR"/>
    <property type="match status" value="1"/>
</dbReference>
<dbReference type="EMBL" id="CP054143">
    <property type="protein sequence ID" value="QKJ66115.1"/>
    <property type="molecule type" value="Genomic_DNA"/>
</dbReference>
<dbReference type="InterPro" id="IPR013154">
    <property type="entry name" value="ADH-like_N"/>
</dbReference>
<feature type="active site" description="Proton donor; for dehydratase activity" evidence="7">
    <location>
        <position position="1082"/>
    </location>
</feature>
<dbReference type="InterPro" id="IPR020841">
    <property type="entry name" value="PKS_Beta-ketoAc_synthase_dom"/>
</dbReference>
<proteinExistence type="predicted"/>
<dbReference type="InterPro" id="IPR001227">
    <property type="entry name" value="Ac_transferase_dom_sf"/>
</dbReference>
<dbReference type="CDD" id="cd00833">
    <property type="entry name" value="PKS"/>
    <property type="match status" value="1"/>
</dbReference>
<dbReference type="Proteomes" id="UP000504844">
    <property type="component" value="Chromosome"/>
</dbReference>
<dbReference type="PANTHER" id="PTHR43775">
    <property type="entry name" value="FATTY ACID SYNTHASE"/>
    <property type="match status" value="1"/>
</dbReference>
<dbReference type="Pfam" id="PF16197">
    <property type="entry name" value="KAsynt_C_assoc"/>
    <property type="match status" value="1"/>
</dbReference>
<dbReference type="Gene3D" id="3.40.47.10">
    <property type="match status" value="1"/>
</dbReference>
<dbReference type="SMART" id="SM00825">
    <property type="entry name" value="PKS_KS"/>
    <property type="match status" value="1"/>
</dbReference>
<dbReference type="GO" id="GO:0016491">
    <property type="term" value="F:oxidoreductase activity"/>
    <property type="evidence" value="ECO:0007669"/>
    <property type="project" value="InterPro"/>
</dbReference>
<dbReference type="SMART" id="SM00827">
    <property type="entry name" value="PKS_AT"/>
    <property type="match status" value="1"/>
</dbReference>
<dbReference type="Gene3D" id="1.10.1200.10">
    <property type="entry name" value="ACP-like"/>
    <property type="match status" value="1"/>
</dbReference>
<dbReference type="InterPro" id="IPR013968">
    <property type="entry name" value="PKS_KR"/>
</dbReference>
<dbReference type="FunFam" id="3.40.50.720:FF:000209">
    <property type="entry name" value="Polyketide synthase Pks12"/>
    <property type="match status" value="1"/>
</dbReference>
<dbReference type="RefSeq" id="WP_173532619.1">
    <property type="nucleotide sequence ID" value="NZ_CP054143.1"/>
</dbReference>
<accession>A0A6M8SLS3</accession>
<dbReference type="Pfam" id="PF21089">
    <property type="entry name" value="PKS_DH_N"/>
    <property type="match status" value="1"/>
</dbReference>
<dbReference type="GO" id="GO:0004312">
    <property type="term" value="F:fatty acid synthase activity"/>
    <property type="evidence" value="ECO:0007669"/>
    <property type="project" value="TreeGrafter"/>
</dbReference>
<dbReference type="InterPro" id="IPR042104">
    <property type="entry name" value="PKS_dehydratase_sf"/>
</dbReference>